<sequence length="142" mass="15977">MIAVIFEVEPADGRRQQYLDIAASMRPLLDEVDGFISVERFESLTTPGKLLSLSFFRDEDAVKRWRTLSAHRNAQARGRAGVFAGYRLRVAEVLRDYGLHDRDQAPADSKEAHPHGLAGEDRHGSNSSESGNRLRDRNDIKT</sequence>
<gene>
    <name evidence="3" type="ORF">GTW23_15965</name>
</gene>
<organism evidence="3 4">
    <name type="scientific">Hoeflea alexandrii</name>
    <dbReference type="NCBI Taxonomy" id="288436"/>
    <lineage>
        <taxon>Bacteria</taxon>
        <taxon>Pseudomonadati</taxon>
        <taxon>Pseudomonadota</taxon>
        <taxon>Alphaproteobacteria</taxon>
        <taxon>Hyphomicrobiales</taxon>
        <taxon>Rhizobiaceae</taxon>
        <taxon>Hoeflea</taxon>
    </lineage>
</organism>
<dbReference type="InterPro" id="IPR007138">
    <property type="entry name" value="ABM_dom"/>
</dbReference>
<dbReference type="InterPro" id="IPR011008">
    <property type="entry name" value="Dimeric_a/b-barrel"/>
</dbReference>
<dbReference type="EMBL" id="JAAAML010000003">
    <property type="protein sequence ID" value="MCO6409678.1"/>
    <property type="molecule type" value="Genomic_DNA"/>
</dbReference>
<evidence type="ECO:0000313" key="3">
    <source>
        <dbReference type="EMBL" id="MCO6409678.1"/>
    </source>
</evidence>
<dbReference type="Pfam" id="PF03992">
    <property type="entry name" value="ABM"/>
    <property type="match status" value="1"/>
</dbReference>
<dbReference type="Gene3D" id="3.30.70.100">
    <property type="match status" value="1"/>
</dbReference>
<keyword evidence="3" id="KW-0560">Oxidoreductase</keyword>
<reference evidence="3 4" key="1">
    <citation type="submission" date="2020-01" db="EMBL/GenBank/DDBJ databases">
        <title>Genomes of bacteria type strains.</title>
        <authorList>
            <person name="Chen J."/>
            <person name="Zhu S."/>
            <person name="Yang J."/>
        </authorList>
    </citation>
    <scope>NUCLEOTIDE SEQUENCE [LARGE SCALE GENOMIC DNA]</scope>
    <source>
        <strain evidence="3 4">DSM 16655</strain>
    </source>
</reference>
<dbReference type="PROSITE" id="PS51725">
    <property type="entry name" value="ABM"/>
    <property type="match status" value="1"/>
</dbReference>
<dbReference type="PANTHER" id="PTHR37811:SF2">
    <property type="entry name" value="ABM DOMAIN-CONTAINING PROTEIN"/>
    <property type="match status" value="1"/>
</dbReference>
<protein>
    <submittedName>
        <fullName evidence="3">Antibiotic biosynthesis monooxygenase</fullName>
    </submittedName>
</protein>
<evidence type="ECO:0000313" key="4">
    <source>
        <dbReference type="Proteomes" id="UP001320715"/>
    </source>
</evidence>
<feature type="compositionally biased region" description="Basic and acidic residues" evidence="1">
    <location>
        <begin position="132"/>
        <end position="142"/>
    </location>
</feature>
<feature type="compositionally biased region" description="Basic and acidic residues" evidence="1">
    <location>
        <begin position="101"/>
        <end position="124"/>
    </location>
</feature>
<accession>A0ABT1CU37</accession>
<dbReference type="RefSeq" id="WP_252916487.1">
    <property type="nucleotide sequence ID" value="NZ_JAAAML010000003.1"/>
</dbReference>
<evidence type="ECO:0000259" key="2">
    <source>
        <dbReference type="PROSITE" id="PS51725"/>
    </source>
</evidence>
<dbReference type="SUPFAM" id="SSF54909">
    <property type="entry name" value="Dimeric alpha+beta barrel"/>
    <property type="match status" value="1"/>
</dbReference>
<keyword evidence="3" id="KW-0503">Monooxygenase</keyword>
<dbReference type="GO" id="GO:0004497">
    <property type="term" value="F:monooxygenase activity"/>
    <property type="evidence" value="ECO:0007669"/>
    <property type="project" value="UniProtKB-KW"/>
</dbReference>
<dbReference type="InterPro" id="IPR052936">
    <property type="entry name" value="Jasmonate_Hydroxylase-like"/>
</dbReference>
<dbReference type="Proteomes" id="UP001320715">
    <property type="component" value="Unassembled WGS sequence"/>
</dbReference>
<comment type="caution">
    <text evidence="3">The sequence shown here is derived from an EMBL/GenBank/DDBJ whole genome shotgun (WGS) entry which is preliminary data.</text>
</comment>
<evidence type="ECO:0000256" key="1">
    <source>
        <dbReference type="SAM" id="MobiDB-lite"/>
    </source>
</evidence>
<name>A0ABT1CU37_9HYPH</name>
<feature type="region of interest" description="Disordered" evidence="1">
    <location>
        <begin position="101"/>
        <end position="142"/>
    </location>
</feature>
<dbReference type="PANTHER" id="PTHR37811">
    <property type="entry name" value="BLL5343 PROTEIN"/>
    <property type="match status" value="1"/>
</dbReference>
<feature type="domain" description="ABM" evidence="2">
    <location>
        <begin position="2"/>
        <end position="90"/>
    </location>
</feature>
<keyword evidence="4" id="KW-1185">Reference proteome</keyword>
<proteinExistence type="predicted"/>